<dbReference type="InterPro" id="IPR055152">
    <property type="entry name" value="Transketolase-like_C_2"/>
</dbReference>
<evidence type="ECO:0000256" key="9">
    <source>
        <dbReference type="ARBA" id="ARBA00023052"/>
    </source>
</evidence>
<feature type="binding site" evidence="13">
    <location>
        <position position="524"/>
    </location>
    <ligand>
        <name>substrate</name>
    </ligand>
</feature>
<dbReference type="PANTHER" id="PTHR43522">
    <property type="entry name" value="TRANSKETOLASE"/>
    <property type="match status" value="1"/>
</dbReference>
<keyword evidence="20" id="KW-1185">Reference proteome</keyword>
<feature type="site" description="Important for catalytic activity" evidence="16">
    <location>
        <position position="268"/>
    </location>
</feature>
<dbReference type="EMBL" id="CAJNOB010000002">
    <property type="protein sequence ID" value="CAF0691396.1"/>
    <property type="molecule type" value="Genomic_DNA"/>
</dbReference>
<reference evidence="19" key="1">
    <citation type="submission" date="2021-02" db="EMBL/GenBank/DDBJ databases">
        <authorList>
            <person name="Cremers G."/>
            <person name="Picone N."/>
        </authorList>
    </citation>
    <scope>NUCLEOTIDE SEQUENCE</scope>
    <source>
        <strain evidence="19">PQ17</strain>
    </source>
</reference>
<feature type="site" description="Important for catalytic activity" evidence="16">
    <location>
        <position position="34"/>
    </location>
</feature>
<sequence>MKGATAEIGRLRRIAANTLRGLAMDAVQRANSGHPGMPMGMADVAVVLWGRFLSFDPSDPQWPDRDRFILSAGHGCMLLYGLLHLCGFDLPLEEIQRFRQWGSRTPGHPEYGLTPGVETTTGPLGQGFGNAVGIALAERWLATHFNRPGFPIVDHWTYVIASDGDLMEGISHEAASLAGHLGLGKLVVLYDDNRVTIDGPTELAFSEDVLMRFAAYGWHTQRVDGHDPEAVEAALESARRETARPSLIACRTHIGFGSPNRQDSAKAHGEPLGVEEVKLAKERLGLPQEEFYVPEEAKEFFRQAAERGRQRHKEWNELYLRYRQAFPELARLWEAIWQGELSPDWDRELPSFSPQAPLATRAASGAVLSAIFPRIPNLIGGSGDLTPSNNTQPKGEKAIRRDDFSGRYIHFGVREHAMGAILNGLCLHGGIRPYGGTFLVFSDYMRPSIRLAALMKLPVIYVFTHDSIGLGEDGPTHQPVEHLASLRAIPNLWVFRPADATETVVGWKIALTRREGPVALVLTRQAVPVLDRSQLAAQEGAVRGAYILVEDADFRAILLASGSEVHVALSARELLRAEGIGVRVVSMPCWELFEEQPRSYRESVLPPRIRARVAVEAARSWPWRRYVGLDGEIVGLDRFGASAPYKVVYEKLGITPARVVEAVKACLDRLAGAGH</sequence>
<dbReference type="InterPro" id="IPR049557">
    <property type="entry name" value="Transketolase_CS"/>
</dbReference>
<dbReference type="InterPro" id="IPR005475">
    <property type="entry name" value="Transketolase-like_Pyr-bd"/>
</dbReference>
<dbReference type="SMART" id="SM00861">
    <property type="entry name" value="Transket_pyr"/>
    <property type="match status" value="1"/>
</dbReference>
<feature type="binding site" evidence="13">
    <location>
        <position position="473"/>
    </location>
    <ligand>
        <name>substrate</name>
    </ligand>
</feature>
<evidence type="ECO:0000256" key="1">
    <source>
        <dbReference type="ARBA" id="ARBA00001913"/>
    </source>
</evidence>
<feature type="binding site" evidence="14">
    <location>
        <position position="164"/>
    </location>
    <ligand>
        <name>thiamine diphosphate</name>
        <dbReference type="ChEBI" id="CHEBI:58937"/>
    </ligand>
</feature>
<dbReference type="InterPro" id="IPR029061">
    <property type="entry name" value="THDP-binding"/>
</dbReference>
<dbReference type="NCBIfam" id="TIGR00232">
    <property type="entry name" value="tktlase_bact"/>
    <property type="match status" value="1"/>
</dbReference>
<evidence type="ECO:0000256" key="17">
    <source>
        <dbReference type="RuleBase" id="RU004996"/>
    </source>
</evidence>
<dbReference type="PANTHER" id="PTHR43522:SF2">
    <property type="entry name" value="TRANSKETOLASE 1-RELATED"/>
    <property type="match status" value="1"/>
</dbReference>
<dbReference type="FunFam" id="3.40.50.970:FF:000003">
    <property type="entry name" value="Transketolase"/>
    <property type="match status" value="1"/>
</dbReference>
<feature type="binding site" evidence="14">
    <location>
        <position position="193"/>
    </location>
    <ligand>
        <name>thiamine diphosphate</name>
        <dbReference type="ChEBI" id="CHEBI:58937"/>
    </ligand>
</feature>
<dbReference type="Pfam" id="PF02779">
    <property type="entry name" value="Transket_pyr"/>
    <property type="match status" value="1"/>
</dbReference>
<comment type="function">
    <text evidence="17">Catalyzes the transfer of a two-carbon ketol group from a ketose donor to an aldose acceptor, via a covalent intermediate with the cofactor thiamine pyrophosphate.</text>
</comment>
<comment type="cofactor">
    <cofactor evidence="15">
        <name>Mg(2+)</name>
        <dbReference type="ChEBI" id="CHEBI:18420"/>
    </cofactor>
    <text evidence="15">Binds 1 Mg(2+) ion per subunit. Can also utilize other divalent metal cations, such as Ca(2+), Mn(2+) and Co(2+).</text>
</comment>
<feature type="binding site" evidence="13">
    <location>
        <position position="388"/>
    </location>
    <ligand>
        <name>substrate</name>
    </ligand>
</feature>
<feature type="binding site" evidence="14">
    <location>
        <position position="441"/>
    </location>
    <ligand>
        <name>thiamine diphosphate</name>
        <dbReference type="ChEBI" id="CHEBI:58937"/>
    </ligand>
</feature>
<dbReference type="CDD" id="cd07033">
    <property type="entry name" value="TPP_PYR_DXS_TK_like"/>
    <property type="match status" value="1"/>
</dbReference>
<dbReference type="InterPro" id="IPR005478">
    <property type="entry name" value="Transketolase_bac-like"/>
</dbReference>
<evidence type="ECO:0000313" key="19">
    <source>
        <dbReference type="EMBL" id="CAF0691396.1"/>
    </source>
</evidence>
<dbReference type="EC" id="2.2.1.1" evidence="5 11"/>
<dbReference type="InterPro" id="IPR020826">
    <property type="entry name" value="Transketolase_BS"/>
</dbReference>
<evidence type="ECO:0000256" key="16">
    <source>
        <dbReference type="PIRSR" id="PIRSR605478-5"/>
    </source>
</evidence>
<dbReference type="InterPro" id="IPR033247">
    <property type="entry name" value="Transketolase_fam"/>
</dbReference>
<comment type="similarity">
    <text evidence="3 17">Belongs to the transketolase family.</text>
</comment>
<dbReference type="SUPFAM" id="SSF52518">
    <property type="entry name" value="Thiamin diphosphate-binding fold (THDP-binding)"/>
    <property type="match status" value="2"/>
</dbReference>
<comment type="cofactor">
    <cofactor evidence="14">
        <name>thiamine diphosphate</name>
        <dbReference type="ChEBI" id="CHEBI:58937"/>
    </cofactor>
    <text evidence="14">Binds 1 thiamine pyrophosphate per subunit. During the reaction, the substrate forms a covalent intermediate with the cofactor.</text>
</comment>
<dbReference type="CDD" id="cd02012">
    <property type="entry name" value="TPP_TK"/>
    <property type="match status" value="1"/>
</dbReference>
<evidence type="ECO:0000256" key="8">
    <source>
        <dbReference type="ARBA" id="ARBA00022842"/>
    </source>
</evidence>
<evidence type="ECO:0000256" key="14">
    <source>
        <dbReference type="PIRSR" id="PIRSR605478-3"/>
    </source>
</evidence>
<evidence type="ECO:0000256" key="10">
    <source>
        <dbReference type="ARBA" id="ARBA00049473"/>
    </source>
</evidence>
<dbReference type="GO" id="GO:0009052">
    <property type="term" value="P:pentose-phosphate shunt, non-oxidative branch"/>
    <property type="evidence" value="ECO:0007669"/>
    <property type="project" value="UniProtKB-ARBA"/>
</dbReference>
<dbReference type="GO" id="GO:0005829">
    <property type="term" value="C:cytosol"/>
    <property type="evidence" value="ECO:0007669"/>
    <property type="project" value="TreeGrafter"/>
</dbReference>
<feature type="binding site" evidence="13">
    <location>
        <position position="465"/>
    </location>
    <ligand>
        <name>substrate</name>
    </ligand>
</feature>
<feature type="binding site" evidence="13">
    <location>
        <position position="268"/>
    </location>
    <ligand>
        <name>substrate</name>
    </ligand>
</feature>
<dbReference type="PROSITE" id="PS00801">
    <property type="entry name" value="TRANSKETOLASE_1"/>
    <property type="match status" value="1"/>
</dbReference>
<dbReference type="Pfam" id="PF22613">
    <property type="entry name" value="Transketolase_C_1"/>
    <property type="match status" value="1"/>
</dbReference>
<keyword evidence="6 17" id="KW-0808">Transferase</keyword>
<feature type="binding site" evidence="14">
    <location>
        <begin position="122"/>
        <end position="124"/>
    </location>
    <ligand>
        <name>thiamine diphosphate</name>
        <dbReference type="ChEBI" id="CHEBI:58937"/>
    </ligand>
</feature>
<evidence type="ECO:0000256" key="4">
    <source>
        <dbReference type="ARBA" id="ARBA00011738"/>
    </source>
</evidence>
<feature type="binding site" evidence="14">
    <location>
        <position position="74"/>
    </location>
    <ligand>
        <name>thiamine diphosphate</name>
        <dbReference type="ChEBI" id="CHEBI:58937"/>
    </ligand>
</feature>
<feature type="binding site" evidence="15">
    <location>
        <position position="163"/>
    </location>
    <ligand>
        <name>Mg(2+)</name>
        <dbReference type="ChEBI" id="CHEBI:18420"/>
    </ligand>
</feature>
<evidence type="ECO:0000256" key="12">
    <source>
        <dbReference type="PIRSR" id="PIRSR605478-1"/>
    </source>
</evidence>
<evidence type="ECO:0000256" key="15">
    <source>
        <dbReference type="PIRSR" id="PIRSR605478-4"/>
    </source>
</evidence>
<dbReference type="RefSeq" id="WP_174582690.1">
    <property type="nucleotide sequence ID" value="NZ_CAJNOB010000002.1"/>
</dbReference>
<feature type="binding site" evidence="14">
    <location>
        <position position="268"/>
    </location>
    <ligand>
        <name>thiamine diphosphate</name>
        <dbReference type="ChEBI" id="CHEBI:58937"/>
    </ligand>
</feature>
<accession>A0A8J2BMQ7</accession>
<dbReference type="PROSITE" id="PS00802">
    <property type="entry name" value="TRANSKETOLASE_2"/>
    <property type="match status" value="1"/>
</dbReference>
<organism evidence="19 20">
    <name type="scientific">Candidatus Methylacidithermus pantelleriae</name>
    <dbReference type="NCBI Taxonomy" id="2744239"/>
    <lineage>
        <taxon>Bacteria</taxon>
        <taxon>Pseudomonadati</taxon>
        <taxon>Verrucomicrobiota</taxon>
        <taxon>Methylacidiphilae</taxon>
        <taxon>Methylacidiphilales</taxon>
        <taxon>Methylacidiphilaceae</taxon>
        <taxon>Candidatus Methylacidithermus</taxon>
    </lineage>
</organism>
<dbReference type="Pfam" id="PF00456">
    <property type="entry name" value="Transketolase_N"/>
    <property type="match status" value="1"/>
</dbReference>
<feature type="active site" description="Proton donor" evidence="12">
    <location>
        <position position="415"/>
    </location>
</feature>
<evidence type="ECO:0000256" key="13">
    <source>
        <dbReference type="PIRSR" id="PIRSR605478-2"/>
    </source>
</evidence>
<dbReference type="SUPFAM" id="SSF52922">
    <property type="entry name" value="TK C-terminal domain-like"/>
    <property type="match status" value="1"/>
</dbReference>
<dbReference type="InterPro" id="IPR005474">
    <property type="entry name" value="Transketolase_N"/>
</dbReference>
<proteinExistence type="inferred from homology"/>
<dbReference type="Gene3D" id="3.40.50.970">
    <property type="match status" value="2"/>
</dbReference>
<comment type="cofactor">
    <cofactor evidence="1">
        <name>Ca(2+)</name>
        <dbReference type="ChEBI" id="CHEBI:29108"/>
    </cofactor>
</comment>
<evidence type="ECO:0000256" key="2">
    <source>
        <dbReference type="ARBA" id="ARBA00001941"/>
    </source>
</evidence>
<dbReference type="InterPro" id="IPR009014">
    <property type="entry name" value="Transketo_C/PFOR_II"/>
</dbReference>
<keyword evidence="8 15" id="KW-0460">Magnesium</keyword>
<keyword evidence="17" id="KW-0106">Calcium</keyword>
<protein>
    <recommendedName>
        <fullName evidence="5 11">Transketolase</fullName>
        <ecNumber evidence="5 11">2.2.1.1</ecNumber>
    </recommendedName>
</protein>
<evidence type="ECO:0000256" key="11">
    <source>
        <dbReference type="NCBIfam" id="TIGR00232"/>
    </source>
</evidence>
<feature type="binding site" evidence="13">
    <location>
        <position position="34"/>
    </location>
    <ligand>
        <name>substrate</name>
    </ligand>
</feature>
<feature type="binding site" evidence="15">
    <location>
        <position position="193"/>
    </location>
    <ligand>
        <name>Mg(2+)</name>
        <dbReference type="ChEBI" id="CHEBI:18420"/>
    </ligand>
</feature>
<evidence type="ECO:0000256" key="7">
    <source>
        <dbReference type="ARBA" id="ARBA00022723"/>
    </source>
</evidence>
<comment type="subunit">
    <text evidence="4 17">Homodimer.</text>
</comment>
<dbReference type="Gene3D" id="3.40.50.920">
    <property type="match status" value="1"/>
</dbReference>
<comment type="cofactor">
    <cofactor evidence="17">
        <name>Mg(2+)</name>
        <dbReference type="ChEBI" id="CHEBI:18420"/>
    </cofactor>
    <cofactor evidence="17">
        <name>Ca(2+)</name>
        <dbReference type="ChEBI" id="CHEBI:29108"/>
    </cofactor>
    <cofactor evidence="17">
        <name>Mn(2+)</name>
        <dbReference type="ChEBI" id="CHEBI:29035"/>
    </cofactor>
    <cofactor evidence="17">
        <name>Co(2+)</name>
        <dbReference type="ChEBI" id="CHEBI:48828"/>
    </cofactor>
    <text evidence="17">Binds 1 Mg(2+) ion per subunit. Can also utilize other divalent metal cations, such as Ca(2+), Mn(2+) and Co(2+).</text>
</comment>
<feature type="binding site" evidence="13">
    <location>
        <position position="361"/>
    </location>
    <ligand>
        <name>substrate</name>
    </ligand>
</feature>
<dbReference type="FunFam" id="3.40.50.970:FF:000004">
    <property type="entry name" value="Transketolase"/>
    <property type="match status" value="1"/>
</dbReference>
<keyword evidence="7 15" id="KW-0479">Metal-binding</keyword>
<feature type="domain" description="Transketolase-like pyrimidine-binding" evidence="18">
    <location>
        <begin position="358"/>
        <end position="529"/>
    </location>
</feature>
<dbReference type="GO" id="GO:0046872">
    <property type="term" value="F:metal ion binding"/>
    <property type="evidence" value="ECO:0007669"/>
    <property type="project" value="UniProtKB-KW"/>
</dbReference>
<comment type="caution">
    <text evidence="19">The sequence shown here is derived from an EMBL/GenBank/DDBJ whole genome shotgun (WGS) entry which is preliminary data.</text>
</comment>
<comment type="cofactor">
    <cofactor evidence="2">
        <name>Co(2+)</name>
        <dbReference type="ChEBI" id="CHEBI:48828"/>
    </cofactor>
</comment>
<dbReference type="GO" id="GO:0004802">
    <property type="term" value="F:transketolase activity"/>
    <property type="evidence" value="ECO:0007669"/>
    <property type="project" value="UniProtKB-UniRule"/>
</dbReference>
<evidence type="ECO:0000259" key="18">
    <source>
        <dbReference type="SMART" id="SM00861"/>
    </source>
</evidence>
<evidence type="ECO:0000313" key="20">
    <source>
        <dbReference type="Proteomes" id="UP000663859"/>
    </source>
</evidence>
<feature type="binding site" evidence="15">
    <location>
        <position position="195"/>
    </location>
    <ligand>
        <name>Mg(2+)</name>
        <dbReference type="ChEBI" id="CHEBI:18420"/>
    </ligand>
</feature>
<dbReference type="FunFam" id="3.40.50.920:FF:000003">
    <property type="entry name" value="Transketolase"/>
    <property type="match status" value="1"/>
</dbReference>
<evidence type="ECO:0000256" key="5">
    <source>
        <dbReference type="ARBA" id="ARBA00013152"/>
    </source>
</evidence>
<comment type="catalytic activity">
    <reaction evidence="10 17">
        <text>D-sedoheptulose 7-phosphate + D-glyceraldehyde 3-phosphate = aldehydo-D-ribose 5-phosphate + D-xylulose 5-phosphate</text>
        <dbReference type="Rhea" id="RHEA:10508"/>
        <dbReference type="ChEBI" id="CHEBI:57483"/>
        <dbReference type="ChEBI" id="CHEBI:57737"/>
        <dbReference type="ChEBI" id="CHEBI:58273"/>
        <dbReference type="ChEBI" id="CHEBI:59776"/>
        <dbReference type="EC" id="2.2.1.1"/>
    </reaction>
</comment>
<keyword evidence="9 14" id="KW-0786">Thiamine pyrophosphate</keyword>
<name>A0A8J2BMQ7_9BACT</name>
<feature type="binding site" evidence="13">
    <location>
        <position position="477"/>
    </location>
    <ligand>
        <name>substrate</name>
    </ligand>
</feature>
<gene>
    <name evidence="19" type="primary">tkt</name>
    <name evidence="19" type="ORF">MPNT_100032</name>
</gene>
<dbReference type="AlphaFoldDB" id="A0A8J2BMQ7"/>
<evidence type="ECO:0000256" key="6">
    <source>
        <dbReference type="ARBA" id="ARBA00022679"/>
    </source>
</evidence>
<evidence type="ECO:0000256" key="3">
    <source>
        <dbReference type="ARBA" id="ARBA00007131"/>
    </source>
</evidence>
<dbReference type="Proteomes" id="UP000663859">
    <property type="component" value="Unassembled WGS sequence"/>
</dbReference>